<accession>G2YJR3</accession>
<organism evidence="1 2">
    <name type="scientific">Botryotinia fuckeliana (strain T4)</name>
    <name type="common">Noble rot fungus</name>
    <name type="synonym">Botrytis cinerea</name>
    <dbReference type="NCBI Taxonomy" id="999810"/>
    <lineage>
        <taxon>Eukaryota</taxon>
        <taxon>Fungi</taxon>
        <taxon>Dikarya</taxon>
        <taxon>Ascomycota</taxon>
        <taxon>Pezizomycotina</taxon>
        <taxon>Leotiomycetes</taxon>
        <taxon>Helotiales</taxon>
        <taxon>Sclerotiniaceae</taxon>
        <taxon>Botrytis</taxon>
    </lineage>
</organism>
<dbReference type="AlphaFoldDB" id="G2YJR3"/>
<evidence type="ECO:0000313" key="2">
    <source>
        <dbReference type="Proteomes" id="UP000008177"/>
    </source>
</evidence>
<gene>
    <name evidence="1" type="ORF">BofuT4_uP083830.1</name>
</gene>
<dbReference type="InParanoid" id="G2YJR3"/>
<dbReference type="EMBL" id="FQ790338">
    <property type="protein sequence ID" value="CCD51859.1"/>
    <property type="molecule type" value="Genomic_DNA"/>
</dbReference>
<proteinExistence type="predicted"/>
<name>G2YJR3_BOTF4</name>
<evidence type="ECO:0000313" key="1">
    <source>
        <dbReference type="EMBL" id="CCD51859.1"/>
    </source>
</evidence>
<protein>
    <submittedName>
        <fullName evidence="1">Uncharacterized protein</fullName>
    </submittedName>
</protein>
<sequence>MSICGDFRIIIRAGDVHENGGIEETELKNANAGTVAKEPRSILSNIIL</sequence>
<reference evidence="2" key="1">
    <citation type="journal article" date="2011" name="PLoS Genet.">
        <title>Genomic analysis of the necrotrophic fungal pathogens Sclerotinia sclerotiorum and Botrytis cinerea.</title>
        <authorList>
            <person name="Amselem J."/>
            <person name="Cuomo C.A."/>
            <person name="van Kan J.A."/>
            <person name="Viaud M."/>
            <person name="Benito E.P."/>
            <person name="Couloux A."/>
            <person name="Coutinho P.M."/>
            <person name="de Vries R.P."/>
            <person name="Dyer P.S."/>
            <person name="Fillinger S."/>
            <person name="Fournier E."/>
            <person name="Gout L."/>
            <person name="Hahn M."/>
            <person name="Kohn L."/>
            <person name="Lapalu N."/>
            <person name="Plummer K.M."/>
            <person name="Pradier J.M."/>
            <person name="Quevillon E."/>
            <person name="Sharon A."/>
            <person name="Simon A."/>
            <person name="ten Have A."/>
            <person name="Tudzynski B."/>
            <person name="Tudzynski P."/>
            <person name="Wincker P."/>
            <person name="Andrew M."/>
            <person name="Anthouard V."/>
            <person name="Beever R.E."/>
            <person name="Beffa R."/>
            <person name="Benoit I."/>
            <person name="Bouzid O."/>
            <person name="Brault B."/>
            <person name="Chen Z."/>
            <person name="Choquer M."/>
            <person name="Collemare J."/>
            <person name="Cotton P."/>
            <person name="Danchin E.G."/>
            <person name="Da Silva C."/>
            <person name="Gautier A."/>
            <person name="Giraud C."/>
            <person name="Giraud T."/>
            <person name="Gonzalez C."/>
            <person name="Grossetete S."/>
            <person name="Guldener U."/>
            <person name="Henrissat B."/>
            <person name="Howlett B.J."/>
            <person name="Kodira C."/>
            <person name="Kretschmer M."/>
            <person name="Lappartient A."/>
            <person name="Leroch M."/>
            <person name="Levis C."/>
            <person name="Mauceli E."/>
            <person name="Neuveglise C."/>
            <person name="Oeser B."/>
            <person name="Pearson M."/>
            <person name="Poulain J."/>
            <person name="Poussereau N."/>
            <person name="Quesneville H."/>
            <person name="Rascle C."/>
            <person name="Schumacher J."/>
            <person name="Segurens B."/>
            <person name="Sexton A."/>
            <person name="Silva E."/>
            <person name="Sirven C."/>
            <person name="Soanes D.M."/>
            <person name="Talbot N.J."/>
            <person name="Templeton M."/>
            <person name="Yandava C."/>
            <person name="Yarden O."/>
            <person name="Zeng Q."/>
            <person name="Rollins J.A."/>
            <person name="Lebrun M.H."/>
            <person name="Dickman M."/>
        </authorList>
    </citation>
    <scope>NUCLEOTIDE SEQUENCE [LARGE SCALE GENOMIC DNA]</scope>
    <source>
        <strain evidence="2">T4</strain>
    </source>
</reference>
<dbReference type="Proteomes" id="UP000008177">
    <property type="component" value="Unplaced contigs"/>
</dbReference>
<dbReference type="HOGENOM" id="CLU_3159889_0_0_1"/>